<evidence type="ECO:0000313" key="2">
    <source>
        <dbReference type="Proteomes" id="UP000694560"/>
    </source>
</evidence>
<reference evidence="1" key="2">
    <citation type="submission" date="2025-09" db="UniProtKB">
        <authorList>
            <consortium name="Ensembl"/>
        </authorList>
    </citation>
    <scope>IDENTIFICATION</scope>
</reference>
<protein>
    <submittedName>
        <fullName evidence="1">Uncharacterized protein</fullName>
    </submittedName>
</protein>
<dbReference type="Ensembl" id="ENSMCST00000005070.1">
    <property type="protein sequence ID" value="ENSMCSP00000004956.1"/>
    <property type="gene ID" value="ENSMCSG00000003612.1"/>
</dbReference>
<proteinExistence type="predicted"/>
<accession>A0A8C5TCE4</accession>
<reference evidence="1" key="1">
    <citation type="submission" date="2025-08" db="UniProtKB">
        <authorList>
            <consortium name="Ensembl"/>
        </authorList>
    </citation>
    <scope>IDENTIFICATION</scope>
</reference>
<organism evidence="1 2">
    <name type="scientific">Malurus cyaneus samueli</name>
    <dbReference type="NCBI Taxonomy" id="2593467"/>
    <lineage>
        <taxon>Eukaryota</taxon>
        <taxon>Metazoa</taxon>
        <taxon>Chordata</taxon>
        <taxon>Craniata</taxon>
        <taxon>Vertebrata</taxon>
        <taxon>Euteleostomi</taxon>
        <taxon>Archelosauria</taxon>
        <taxon>Archosauria</taxon>
        <taxon>Dinosauria</taxon>
        <taxon>Saurischia</taxon>
        <taxon>Theropoda</taxon>
        <taxon>Coelurosauria</taxon>
        <taxon>Aves</taxon>
        <taxon>Neognathae</taxon>
        <taxon>Neoaves</taxon>
        <taxon>Telluraves</taxon>
        <taxon>Australaves</taxon>
        <taxon>Passeriformes</taxon>
        <taxon>Meliphagoidea</taxon>
        <taxon>Maluridae</taxon>
        <taxon>Malurus</taxon>
    </lineage>
</organism>
<evidence type="ECO:0000313" key="1">
    <source>
        <dbReference type="Ensembl" id="ENSMCSP00000004956.1"/>
    </source>
</evidence>
<dbReference type="AlphaFoldDB" id="A0A8C5TCE4"/>
<sequence>GQSDAAGDAGTVCASLPGGALLQNGQMTAEIQEEVALTNLGSSSGASKRHSAADKMHFPRSNLQTITTLGMLGHPGLDPTPAGHL</sequence>
<dbReference type="Proteomes" id="UP000694560">
    <property type="component" value="Unplaced"/>
</dbReference>
<dbReference type="OrthoDB" id="2413561at2759"/>
<name>A0A8C5TCE4_9PASS</name>
<keyword evidence="2" id="KW-1185">Reference proteome</keyword>